<dbReference type="EMBL" id="JAPQKO010000001">
    <property type="protein sequence ID" value="KAJ5182460.1"/>
    <property type="molecule type" value="Genomic_DNA"/>
</dbReference>
<dbReference type="InterPro" id="IPR001680">
    <property type="entry name" value="WD40_rpt"/>
</dbReference>
<dbReference type="CDD" id="cd00200">
    <property type="entry name" value="WD40"/>
    <property type="match status" value="1"/>
</dbReference>
<feature type="compositionally biased region" description="Polar residues" evidence="4">
    <location>
        <begin position="198"/>
        <end position="210"/>
    </location>
</feature>
<dbReference type="InterPro" id="IPR036322">
    <property type="entry name" value="WD40_repeat_dom_sf"/>
</dbReference>
<protein>
    <recommendedName>
        <fullName evidence="5">CTLH domain-containing protein</fullName>
    </recommendedName>
</protein>
<dbReference type="Gene3D" id="2.130.10.10">
    <property type="entry name" value="YVTN repeat-like/Quinoprotein amine dehydrogenase"/>
    <property type="match status" value="1"/>
</dbReference>
<feature type="region of interest" description="Disordered" evidence="4">
    <location>
        <begin position="41"/>
        <end position="210"/>
    </location>
</feature>
<dbReference type="PANTHER" id="PTHR22838:SF0">
    <property type="entry name" value="WD REPEAT-CONTAINING PROTEIN 26"/>
    <property type="match status" value="1"/>
</dbReference>
<dbReference type="InterPro" id="IPR019775">
    <property type="entry name" value="WD40_repeat_CS"/>
</dbReference>
<reference evidence="6" key="1">
    <citation type="submission" date="2022-11" db="EMBL/GenBank/DDBJ databases">
        <authorList>
            <person name="Petersen C."/>
        </authorList>
    </citation>
    <scope>NUCLEOTIDE SEQUENCE</scope>
    <source>
        <strain evidence="6">IBT 21917</strain>
    </source>
</reference>
<dbReference type="InterPro" id="IPR051350">
    <property type="entry name" value="WD_repeat-ST_regulator"/>
</dbReference>
<feature type="repeat" description="WD" evidence="3">
    <location>
        <begin position="435"/>
        <end position="476"/>
    </location>
</feature>
<accession>A0A9W9ISV3</accession>
<evidence type="ECO:0000256" key="4">
    <source>
        <dbReference type="SAM" id="MobiDB-lite"/>
    </source>
</evidence>
<keyword evidence="2" id="KW-0677">Repeat</keyword>
<feature type="domain" description="CTLH" evidence="5">
    <location>
        <begin position="294"/>
        <end position="321"/>
    </location>
</feature>
<dbReference type="OrthoDB" id="972532at2759"/>
<dbReference type="Proteomes" id="UP001146351">
    <property type="component" value="Unassembled WGS sequence"/>
</dbReference>
<comment type="caution">
    <text evidence="6">The sequence shown here is derived from an EMBL/GenBank/DDBJ whole genome shotgun (WGS) entry which is preliminary data.</text>
</comment>
<feature type="compositionally biased region" description="Basic and acidic residues" evidence="4">
    <location>
        <begin position="44"/>
        <end position="59"/>
    </location>
</feature>
<evidence type="ECO:0000256" key="2">
    <source>
        <dbReference type="ARBA" id="ARBA00022737"/>
    </source>
</evidence>
<dbReference type="PROSITE" id="PS50897">
    <property type="entry name" value="CTLH"/>
    <property type="match status" value="1"/>
</dbReference>
<dbReference type="Pfam" id="PF23627">
    <property type="entry name" value="LisH_WDR26"/>
    <property type="match status" value="1"/>
</dbReference>
<dbReference type="AlphaFoldDB" id="A0A9W9ISV3"/>
<dbReference type="SMART" id="SM00320">
    <property type="entry name" value="WD40"/>
    <property type="match status" value="6"/>
</dbReference>
<feature type="compositionally biased region" description="Low complexity" evidence="4">
    <location>
        <begin position="105"/>
        <end position="114"/>
    </location>
</feature>
<dbReference type="PROSITE" id="PS50294">
    <property type="entry name" value="WD_REPEATS_REGION"/>
    <property type="match status" value="2"/>
</dbReference>
<name>A0A9W9ISV3_9EURO</name>
<feature type="compositionally biased region" description="Polar residues" evidence="4">
    <location>
        <begin position="165"/>
        <end position="180"/>
    </location>
</feature>
<dbReference type="SUPFAM" id="SSF50978">
    <property type="entry name" value="WD40 repeat-like"/>
    <property type="match status" value="1"/>
</dbReference>
<evidence type="ECO:0000259" key="5">
    <source>
        <dbReference type="PROSITE" id="PS50897"/>
    </source>
</evidence>
<reference evidence="6" key="2">
    <citation type="journal article" date="2023" name="IMA Fungus">
        <title>Comparative genomic study of the Penicillium genus elucidates a diverse pangenome and 15 lateral gene transfer events.</title>
        <authorList>
            <person name="Petersen C."/>
            <person name="Sorensen T."/>
            <person name="Nielsen M.R."/>
            <person name="Sondergaard T.E."/>
            <person name="Sorensen J.L."/>
            <person name="Fitzpatrick D.A."/>
            <person name="Frisvad J.C."/>
            <person name="Nielsen K.L."/>
        </authorList>
    </citation>
    <scope>NUCLEOTIDE SEQUENCE</scope>
    <source>
        <strain evidence="6">IBT 21917</strain>
    </source>
</reference>
<feature type="compositionally biased region" description="Low complexity" evidence="4">
    <location>
        <begin position="183"/>
        <end position="196"/>
    </location>
</feature>
<dbReference type="Pfam" id="PF00400">
    <property type="entry name" value="WD40"/>
    <property type="match status" value="4"/>
</dbReference>
<feature type="repeat" description="WD" evidence="3">
    <location>
        <begin position="664"/>
        <end position="688"/>
    </location>
</feature>
<keyword evidence="1 3" id="KW-0853">WD repeat</keyword>
<gene>
    <name evidence="6" type="ORF">N7492_000076</name>
</gene>
<keyword evidence="7" id="KW-1185">Reference proteome</keyword>
<organism evidence="6 7">
    <name type="scientific">Penicillium capsulatum</name>
    <dbReference type="NCBI Taxonomy" id="69766"/>
    <lineage>
        <taxon>Eukaryota</taxon>
        <taxon>Fungi</taxon>
        <taxon>Dikarya</taxon>
        <taxon>Ascomycota</taxon>
        <taxon>Pezizomycotina</taxon>
        <taxon>Eurotiomycetes</taxon>
        <taxon>Eurotiomycetidae</taxon>
        <taxon>Eurotiales</taxon>
        <taxon>Aspergillaceae</taxon>
        <taxon>Penicillium</taxon>
    </lineage>
</organism>
<feature type="repeat" description="WD" evidence="3">
    <location>
        <begin position="477"/>
        <end position="518"/>
    </location>
</feature>
<evidence type="ECO:0000313" key="7">
    <source>
        <dbReference type="Proteomes" id="UP001146351"/>
    </source>
</evidence>
<dbReference type="PROSITE" id="PS50082">
    <property type="entry name" value="WD_REPEATS_2"/>
    <property type="match status" value="3"/>
</dbReference>
<evidence type="ECO:0000313" key="6">
    <source>
        <dbReference type="EMBL" id="KAJ5182460.1"/>
    </source>
</evidence>
<dbReference type="PANTHER" id="PTHR22838">
    <property type="entry name" value="WD REPEAT PROTEIN 26-RELATED"/>
    <property type="match status" value="1"/>
</dbReference>
<dbReference type="InterPro" id="IPR006595">
    <property type="entry name" value="CTLH_C"/>
</dbReference>
<evidence type="ECO:0000256" key="1">
    <source>
        <dbReference type="ARBA" id="ARBA00022574"/>
    </source>
</evidence>
<feature type="compositionally biased region" description="Polar residues" evidence="4">
    <location>
        <begin position="70"/>
        <end position="90"/>
    </location>
</feature>
<dbReference type="GO" id="GO:0034657">
    <property type="term" value="C:GID complex"/>
    <property type="evidence" value="ECO:0007669"/>
    <property type="project" value="TreeGrafter"/>
</dbReference>
<evidence type="ECO:0000256" key="3">
    <source>
        <dbReference type="PROSITE-ProRule" id="PRU00221"/>
    </source>
</evidence>
<dbReference type="PROSITE" id="PS00678">
    <property type="entry name" value="WD_REPEATS_1"/>
    <property type="match status" value="1"/>
</dbReference>
<dbReference type="GO" id="GO:0043161">
    <property type="term" value="P:proteasome-mediated ubiquitin-dependent protein catabolic process"/>
    <property type="evidence" value="ECO:0007669"/>
    <property type="project" value="TreeGrafter"/>
</dbReference>
<dbReference type="InterPro" id="IPR015943">
    <property type="entry name" value="WD40/YVTN_repeat-like_dom_sf"/>
</dbReference>
<proteinExistence type="predicted"/>
<sequence length="765" mass="84188">MGGRGSYIRELTDATYPFLSPLDLLTWFFARAGTLGRSPYTIDLADHPPRERVTSDHPDLPLPLDSTTPAGTRNPTPSASFLTASSQPPSSAFVRPANLRRRRVSSSSSDTSASFATGNAFPSEETGAREALPQDIISHPPSRTAGHPPSRKRRRLVTMRADAASKTNGFSQASNGSTPRKVSLNGSSSAFANGGSHTNGAGKSSTNSTYYGHDREEVTRILIQSLYELGYNGAASTLTSESGYQLETSGVATFRSAVLGGRWFEAERILILSFRHGGSNDRKASPEETLVLAEDADKNEMLFYLRQQKFLELLELRDFAAALVVLRQELTPLNFDVDRLHALSSLLMCPPELLHEQAGWDGPVSSSRERLLADLSKSISPSVMIPQHRLAILLDHVKQTQISNCLYHNTAASPSLYSDHMCDRSDFPLDVSIDLNQHSDEVWYCEFSHDGTKLVTAGKDRTVLIYDTRDFGLLHKLADHGDGVAFASWSPDDSKLITCSQDKKARVWDVETGYCLLTIDHHNQPVTAAGWAPDGESFVTASFDSSSQLCLWSIRGPSLYMWKGAFRVADCAISPDGRRLVAIDTESNVHVFDFRTYEEDYCLSLPCKATSVTISRDSKFMLVNLSQGEIQLIDLETTNVVRRFRGQKQGEFVIRSTFGGAGENFVVSGSEDSRVYIWHRENGSLVETLAGHVAGCVNSIAWNPTNPGMFASAGDDNVLVPRARSSSPNESPRPATRTIIKWVSTNERIEEHIRILIPQDCKNDT</sequence>